<accession>A0A7D9DIL7</accession>
<keyword evidence="3" id="KW-1185">Reference proteome</keyword>
<dbReference type="EMBL" id="CACRXK020001076">
    <property type="protein sequence ID" value="CAB3986814.1"/>
    <property type="molecule type" value="Genomic_DNA"/>
</dbReference>
<evidence type="ECO:0000313" key="2">
    <source>
        <dbReference type="EMBL" id="CAB3986814.1"/>
    </source>
</evidence>
<feature type="region of interest" description="Disordered" evidence="1">
    <location>
        <begin position="306"/>
        <end position="452"/>
    </location>
</feature>
<feature type="compositionally biased region" description="Polar residues" evidence="1">
    <location>
        <begin position="630"/>
        <end position="654"/>
    </location>
</feature>
<comment type="caution">
    <text evidence="2">The sequence shown here is derived from an EMBL/GenBank/DDBJ whole genome shotgun (WGS) entry which is preliminary data.</text>
</comment>
<evidence type="ECO:0000256" key="1">
    <source>
        <dbReference type="SAM" id="MobiDB-lite"/>
    </source>
</evidence>
<reference evidence="2" key="1">
    <citation type="submission" date="2020-04" db="EMBL/GenBank/DDBJ databases">
        <authorList>
            <person name="Alioto T."/>
            <person name="Alioto T."/>
            <person name="Gomez Garrido J."/>
        </authorList>
    </citation>
    <scope>NUCLEOTIDE SEQUENCE</scope>
    <source>
        <strain evidence="2">A484AB</strain>
    </source>
</reference>
<sequence length="867" mass="97838">MANDTELIGSFIWSKTQTNLSRLLKEYPLPQIVRVVDGFCSINEDTSLYDEQILALHEIHSVRKLIGTDSSDTQVTIALSCPTQVLVCPSKCKYIACKVENFKSIFPNIQYVRVKSLGPQSRNANNESTFKVGDIIQIQKIDKKKKSVLCQNTDTKGDMTLSYKSPAIFTPLLDCQKYTPSEVVTNYDLPSRVCFVSTRSEADQNSDQWNSALTGLTEVVFHKVVTEVKVIATTVGGGVGELTHCIGLATDLPIRCAVAERFTKNGQSYEDFVRTLHAGFDNKNLSERVNVFQEISRVKIHDSSNSMTIVSRRQPDTLPSPVRSTATGSQSYAYSKPKKKTMMSNLPKSPKDSKYPLSDPKQSSQSHPEDSTTTTEVYDELSQNRLKDSATAAEDNYVEMGRTEENDYKNTDCEKHKSSLDNQKDLPMNVSIQNPHLTGQVNGPSTSEVQNSQCNRPKINSIYSNSYAKVNIMKPQCNRPKTNSIYSNSYEEVNTMKPQCNRPKTKSIYSNSYEEVNIMKPQCNRPKTNSIFSNDYEEVKPAWNSNFKQEFADPSLILNKELFEVHSDHVIPMMLPNLKSQTQEFADPNIILNEQLCEVHSDYVIPMVSPNLQPQTKKFVIHKRTDAKNKSTGSLSDPKQSSQSHPEDSTATTEVYDELSQNRLEDSATTAEDNYVEMGRAEENEYKNTDCGKHKSSVDNQKDLPMNVSIQHPHLTGHVNAPSTPEVQNSQCNRPKINSIYSNSYAKVNIMKPQCNRPKTNSIYSNGYEEVKPAWNSNFKQEFADPSLILNKELFEVHSDYVIPTVSPNLQPQTKKFVIHKRTDAKNKSTGSYENVECEIDKNVYEDMNAKSECDSDSRIGFRDWKT</sequence>
<feature type="compositionally biased region" description="Polar residues" evidence="1">
    <location>
        <begin position="430"/>
        <end position="452"/>
    </location>
</feature>
<protein>
    <submittedName>
        <fullName evidence="2">Uncharacterized protein</fullName>
    </submittedName>
</protein>
<dbReference type="Proteomes" id="UP001152795">
    <property type="component" value="Unassembled WGS sequence"/>
</dbReference>
<dbReference type="OrthoDB" id="5993444at2759"/>
<feature type="compositionally biased region" description="Polar residues" evidence="1">
    <location>
        <begin position="360"/>
        <end position="384"/>
    </location>
</feature>
<dbReference type="AlphaFoldDB" id="A0A7D9DIL7"/>
<proteinExistence type="predicted"/>
<gene>
    <name evidence="2" type="ORF">PACLA_8A020165</name>
</gene>
<feature type="compositionally biased region" description="Polar residues" evidence="1">
    <location>
        <begin position="322"/>
        <end position="333"/>
    </location>
</feature>
<organism evidence="2 3">
    <name type="scientific">Paramuricea clavata</name>
    <name type="common">Red gorgonian</name>
    <name type="synonym">Violescent sea-whip</name>
    <dbReference type="NCBI Taxonomy" id="317549"/>
    <lineage>
        <taxon>Eukaryota</taxon>
        <taxon>Metazoa</taxon>
        <taxon>Cnidaria</taxon>
        <taxon>Anthozoa</taxon>
        <taxon>Octocorallia</taxon>
        <taxon>Malacalcyonacea</taxon>
        <taxon>Plexauridae</taxon>
        <taxon>Paramuricea</taxon>
    </lineage>
</organism>
<name>A0A7D9DIL7_PARCT</name>
<evidence type="ECO:0000313" key="3">
    <source>
        <dbReference type="Proteomes" id="UP001152795"/>
    </source>
</evidence>
<feature type="compositionally biased region" description="Basic and acidic residues" evidence="1">
    <location>
        <begin position="401"/>
        <end position="424"/>
    </location>
</feature>
<feature type="region of interest" description="Disordered" evidence="1">
    <location>
        <begin position="625"/>
        <end position="654"/>
    </location>
</feature>